<keyword evidence="1" id="KW-0812">Transmembrane</keyword>
<comment type="caution">
    <text evidence="2">The sequence shown here is derived from an EMBL/GenBank/DDBJ whole genome shotgun (WGS) entry which is preliminary data.</text>
</comment>
<dbReference type="VEuPathDB" id="MicrosporidiaDB:A0H76_419"/>
<protein>
    <recommendedName>
        <fullName evidence="4">L-type lectin-like domain-containing protein</fullName>
    </recommendedName>
</protein>
<evidence type="ECO:0008006" key="4">
    <source>
        <dbReference type="Google" id="ProtNLM"/>
    </source>
</evidence>
<dbReference type="VEuPathDB" id="MicrosporidiaDB:HERIO_811"/>
<evidence type="ECO:0000313" key="2">
    <source>
        <dbReference type="EMBL" id="ORD99669.1"/>
    </source>
</evidence>
<dbReference type="EMBL" id="LTAI01000135">
    <property type="protein sequence ID" value="ORD99669.1"/>
    <property type="molecule type" value="Genomic_DNA"/>
</dbReference>
<gene>
    <name evidence="2" type="ORF">A0H76_419</name>
</gene>
<feature type="transmembrane region" description="Helical" evidence="1">
    <location>
        <begin position="367"/>
        <end position="385"/>
    </location>
</feature>
<sequence>MLFPTILGILNSKLLASKQEGVYETPLDNIMYKPLVYNDHASVINTVIKKDKLYMRSFADESSLIRWDTKNEVDNWSFSVTFDEPNLSAVEYGGIYIYYTDETPMLGKFHGAFDTFNGYVMGLETKGVSHDLIFGHNKGVSMINMDDYMTKRDSIDPERFRGHSELTMKVIATEKNFKIEIYGDGELIYDSFKLTLNELDVHKKGKYFGIVADYNNVSTAKVYAIKEVKLFSRNETSDYDKSKINQKELKRPEYRYLHQYEHKDEEVNELLHVLTLIQNFVKNAVGDLPNTTIQVAKNEITHQFEIISDYIDKVKQLNIFNQEPDKNLNGKVTQIESQVNSIKKVLESFELSIDKNLKNKTSTSPKTQYILLSIGIISILIYGYIELMQK</sequence>
<evidence type="ECO:0000313" key="3">
    <source>
        <dbReference type="Proteomes" id="UP000192501"/>
    </source>
</evidence>
<keyword evidence="1" id="KW-1133">Transmembrane helix</keyword>
<keyword evidence="1" id="KW-0472">Membrane</keyword>
<dbReference type="SUPFAM" id="SSF49899">
    <property type="entry name" value="Concanavalin A-like lectins/glucanases"/>
    <property type="match status" value="1"/>
</dbReference>
<dbReference type="AlphaFoldDB" id="A0A1X0QIT2"/>
<dbReference type="Proteomes" id="UP000192501">
    <property type="component" value="Unassembled WGS sequence"/>
</dbReference>
<evidence type="ECO:0000256" key="1">
    <source>
        <dbReference type="SAM" id="Phobius"/>
    </source>
</evidence>
<proteinExistence type="predicted"/>
<dbReference type="Gene3D" id="2.60.120.200">
    <property type="match status" value="1"/>
</dbReference>
<accession>A0A1X0QIT2</accession>
<organism evidence="2 3">
    <name type="scientific">Hepatospora eriocheir</name>
    <dbReference type="NCBI Taxonomy" id="1081669"/>
    <lineage>
        <taxon>Eukaryota</taxon>
        <taxon>Fungi</taxon>
        <taxon>Fungi incertae sedis</taxon>
        <taxon>Microsporidia</taxon>
        <taxon>Hepatosporidae</taxon>
        <taxon>Hepatospora</taxon>
    </lineage>
</organism>
<name>A0A1X0QIT2_9MICR</name>
<reference evidence="2 3" key="1">
    <citation type="journal article" date="2017" name="Environ. Microbiol.">
        <title>Decay of the glycolytic pathway and adaptation to intranuclear parasitism within Enterocytozoonidae microsporidia.</title>
        <authorList>
            <person name="Wiredu Boakye D."/>
            <person name="Jaroenlak P."/>
            <person name="Prachumwat A."/>
            <person name="Williams T.A."/>
            <person name="Bateman K.S."/>
            <person name="Itsathitphaisarn O."/>
            <person name="Sritunyalucksana K."/>
            <person name="Paszkiewicz K.H."/>
            <person name="Moore K.A."/>
            <person name="Stentiford G.D."/>
            <person name="Williams B.A."/>
        </authorList>
    </citation>
    <scope>NUCLEOTIDE SEQUENCE [LARGE SCALE GENOMIC DNA]</scope>
    <source>
        <strain evidence="3">canceri</strain>
    </source>
</reference>
<dbReference type="InterPro" id="IPR013320">
    <property type="entry name" value="ConA-like_dom_sf"/>
</dbReference>